<accession>A0A813DNS8</accession>
<sequence>MPAPEGLCLAASAGLLGGLSLGYLFGRRQKKETESKDDLRPVRRRMEQQNPSSADDDRRFVPVRRHSADFDRPMRAMPIPRQISGGRPPPTQGIIKYTDMDGEESEIGRVYGLGGYSQSSRVLLCLVGLPARGKSYISKMLIRYLRWSGFPVKAFNAGNVRRSGGGAGANAKFFEDDEEATKVRECIADDCMAEALSWLQEHTAVCVAIFDATNTTIKRRKRILEKCEKTAGITPVFVESICDAEDVLERNYNLKLGNDDYKGMDPAVARADFLDRVKAYEKRYETIMDDEADGEISYIKLFNVGQKVVMTHCAGYLVSHIGFFLSNIHINPRCIWLTRHAESEDQLQGMLGSHRGQLTKNGKLYCRELSQFLKKCRREMGEAGPDESSEILVLMGTAPVHYSTLQRMIKGGADESAVESGDSSPSSPRAIASRCRVGRKNTKEFSAMSSSLLNELDAGVCNGLSYDNVRVNHPELWAERERDKLHFRYPNGESYQDVVGRLRPCASDAGRLKYLSS</sequence>
<feature type="domain" description="6-phosphofructo-2-kinase" evidence="4">
    <location>
        <begin position="118"/>
        <end position="332"/>
    </location>
</feature>
<dbReference type="PANTHER" id="PTHR10606:SF32">
    <property type="entry name" value="6-PHOSPHOFRUCTO-2-KINASE 1"/>
    <property type="match status" value="1"/>
</dbReference>
<dbReference type="Pfam" id="PF00300">
    <property type="entry name" value="His_Phos_1"/>
    <property type="match status" value="1"/>
</dbReference>
<dbReference type="GO" id="GO:0003873">
    <property type="term" value="F:6-phosphofructo-2-kinase activity"/>
    <property type="evidence" value="ECO:0007669"/>
    <property type="project" value="InterPro"/>
</dbReference>
<dbReference type="InterPro" id="IPR029033">
    <property type="entry name" value="His_PPase_superfam"/>
</dbReference>
<protein>
    <recommendedName>
        <fullName evidence="4">6-phosphofructo-2-kinase domain-containing protein</fullName>
    </recommendedName>
</protein>
<dbReference type="PANTHER" id="PTHR10606">
    <property type="entry name" value="6-PHOSPHOFRUCTO-2-KINASE/FRUCTOSE-2,6-BISPHOSPHATASE"/>
    <property type="match status" value="1"/>
</dbReference>
<dbReference type="Proteomes" id="UP000654075">
    <property type="component" value="Unassembled WGS sequence"/>
</dbReference>
<feature type="compositionally biased region" description="Basic and acidic residues" evidence="3">
    <location>
        <begin position="31"/>
        <end position="47"/>
    </location>
</feature>
<evidence type="ECO:0000313" key="6">
    <source>
        <dbReference type="Proteomes" id="UP000654075"/>
    </source>
</evidence>
<proteinExistence type="predicted"/>
<dbReference type="OMA" id="MRQYEPI"/>
<dbReference type="PRINTS" id="PR00991">
    <property type="entry name" value="6PFRUCTKNASE"/>
</dbReference>
<dbReference type="Pfam" id="PF01591">
    <property type="entry name" value="6PF2K"/>
    <property type="match status" value="1"/>
</dbReference>
<dbReference type="FunFam" id="3.40.50.300:FF:000644">
    <property type="entry name" value="GpmB, Fructose-2,6-bisphosphatase"/>
    <property type="match status" value="1"/>
</dbReference>
<dbReference type="InterPro" id="IPR003094">
    <property type="entry name" value="6Pfruct_kin"/>
</dbReference>
<dbReference type="Gene3D" id="3.40.50.1240">
    <property type="entry name" value="Phosphoglycerate mutase-like"/>
    <property type="match status" value="1"/>
</dbReference>
<evidence type="ECO:0000313" key="5">
    <source>
        <dbReference type="EMBL" id="CAE8587299.1"/>
    </source>
</evidence>
<gene>
    <name evidence="5" type="ORF">PGLA1383_LOCUS6138</name>
</gene>
<dbReference type="Gene3D" id="3.40.50.300">
    <property type="entry name" value="P-loop containing nucleotide triphosphate hydrolases"/>
    <property type="match status" value="1"/>
</dbReference>
<feature type="region of interest" description="Disordered" evidence="3">
    <location>
        <begin position="30"/>
        <end position="59"/>
    </location>
</feature>
<dbReference type="SUPFAM" id="SSF53254">
    <property type="entry name" value="Phosphoglycerate mutase-like"/>
    <property type="match status" value="1"/>
</dbReference>
<evidence type="ECO:0000259" key="4">
    <source>
        <dbReference type="Pfam" id="PF01591"/>
    </source>
</evidence>
<dbReference type="AlphaFoldDB" id="A0A813DNS8"/>
<name>A0A813DNS8_POLGL</name>
<dbReference type="SUPFAM" id="SSF52540">
    <property type="entry name" value="P-loop containing nucleoside triphosphate hydrolases"/>
    <property type="match status" value="1"/>
</dbReference>
<dbReference type="InterPro" id="IPR013079">
    <property type="entry name" value="6Phosfructo_kin"/>
</dbReference>
<dbReference type="EMBL" id="CAJNNV010002505">
    <property type="protein sequence ID" value="CAE8587299.1"/>
    <property type="molecule type" value="Genomic_DNA"/>
</dbReference>
<dbReference type="GO" id="GO:0006000">
    <property type="term" value="P:fructose metabolic process"/>
    <property type="evidence" value="ECO:0007669"/>
    <property type="project" value="InterPro"/>
</dbReference>
<keyword evidence="2" id="KW-0067">ATP-binding</keyword>
<keyword evidence="6" id="KW-1185">Reference proteome</keyword>
<organism evidence="5 6">
    <name type="scientific">Polarella glacialis</name>
    <name type="common">Dinoflagellate</name>
    <dbReference type="NCBI Taxonomy" id="89957"/>
    <lineage>
        <taxon>Eukaryota</taxon>
        <taxon>Sar</taxon>
        <taxon>Alveolata</taxon>
        <taxon>Dinophyceae</taxon>
        <taxon>Suessiales</taxon>
        <taxon>Suessiaceae</taxon>
        <taxon>Polarella</taxon>
    </lineage>
</organism>
<dbReference type="InterPro" id="IPR027417">
    <property type="entry name" value="P-loop_NTPase"/>
</dbReference>
<dbReference type="GO" id="GO:0005829">
    <property type="term" value="C:cytosol"/>
    <property type="evidence" value="ECO:0007669"/>
    <property type="project" value="TreeGrafter"/>
</dbReference>
<reference evidence="5" key="1">
    <citation type="submission" date="2021-02" db="EMBL/GenBank/DDBJ databases">
        <authorList>
            <person name="Dougan E. K."/>
            <person name="Rhodes N."/>
            <person name="Thang M."/>
            <person name="Chan C."/>
        </authorList>
    </citation>
    <scope>NUCLEOTIDE SEQUENCE</scope>
</reference>
<keyword evidence="1" id="KW-0547">Nucleotide-binding</keyword>
<comment type="caution">
    <text evidence="5">The sequence shown here is derived from an EMBL/GenBank/DDBJ whole genome shotgun (WGS) entry which is preliminary data.</text>
</comment>
<evidence type="ECO:0000256" key="3">
    <source>
        <dbReference type="SAM" id="MobiDB-lite"/>
    </source>
</evidence>
<evidence type="ECO:0000256" key="1">
    <source>
        <dbReference type="ARBA" id="ARBA00022741"/>
    </source>
</evidence>
<dbReference type="GO" id="GO:0005524">
    <property type="term" value="F:ATP binding"/>
    <property type="evidence" value="ECO:0007669"/>
    <property type="project" value="UniProtKB-KW"/>
</dbReference>
<dbReference type="InterPro" id="IPR013078">
    <property type="entry name" value="His_Pase_superF_clade-1"/>
</dbReference>
<dbReference type="GO" id="GO:0006003">
    <property type="term" value="P:fructose 2,6-bisphosphate metabolic process"/>
    <property type="evidence" value="ECO:0007669"/>
    <property type="project" value="InterPro"/>
</dbReference>
<dbReference type="OrthoDB" id="267323at2759"/>
<evidence type="ECO:0000256" key="2">
    <source>
        <dbReference type="ARBA" id="ARBA00022840"/>
    </source>
</evidence>